<protein>
    <submittedName>
        <fullName evidence="1">Uncharacterized protein</fullName>
    </submittedName>
</protein>
<dbReference type="EMBL" id="MN703408">
    <property type="protein sequence ID" value="QGZ16843.1"/>
    <property type="molecule type" value="Genomic_DNA"/>
</dbReference>
<name>A0A6B9JB15_9CAUD</name>
<evidence type="ECO:0000313" key="2">
    <source>
        <dbReference type="Proteomes" id="UP000433256"/>
    </source>
</evidence>
<sequence>MLGTKFAGLQEFTAEMVDAVGMRYIKLAAMDHFRFWCDKHPEVIVPFEHTFKQDHRYDLMTDRVIVRTQAHVIRAQLAIEGPK</sequence>
<organism evidence="1 2">
    <name type="scientific">Mycobacterium phage Phaded</name>
    <dbReference type="NCBI Taxonomy" id="2686088"/>
    <lineage>
        <taxon>Viruses</taxon>
        <taxon>Duplodnaviria</taxon>
        <taxon>Heunggongvirae</taxon>
        <taxon>Uroviricota</taxon>
        <taxon>Caudoviricetes</taxon>
        <taxon>Pukovnikvirus</taxon>
        <taxon>Pukovnikvirus phaded</taxon>
    </lineage>
</organism>
<keyword evidence="2" id="KW-1185">Reference proteome</keyword>
<proteinExistence type="predicted"/>
<dbReference type="KEGG" id="vg:64948177"/>
<reference evidence="1 2" key="1">
    <citation type="submission" date="2019-11" db="EMBL/GenBank/DDBJ databases">
        <authorList>
            <person name="Patyi J."/>
            <person name="Lenyk M."/>
            <person name="Mclean J."/>
            <person name="Esposito N."/>
            <person name="Luczkiewicz R."/>
            <person name="Johnson B.J."/>
            <person name="Curtis N."/>
            <person name="Garlena R.A."/>
            <person name="Russell D.A."/>
            <person name="Pope W.H."/>
            <person name="Jacobs-Sera D."/>
            <person name="Hatfull G.F."/>
        </authorList>
    </citation>
    <scope>NUCLEOTIDE SEQUENCE [LARGE SCALE GENOMIC DNA]</scope>
</reference>
<dbReference type="RefSeq" id="YP_010064317.1">
    <property type="nucleotide sequence ID" value="NC_054815.1"/>
</dbReference>
<dbReference type="GeneID" id="64948177"/>
<gene>
    <name evidence="1" type="primary">43</name>
    <name evidence="1" type="ORF">SEA_PHADED_43</name>
</gene>
<dbReference type="Proteomes" id="UP000433256">
    <property type="component" value="Segment"/>
</dbReference>
<evidence type="ECO:0000313" key="1">
    <source>
        <dbReference type="EMBL" id="QGZ16843.1"/>
    </source>
</evidence>
<accession>A0A6B9JB15</accession>